<feature type="region of interest" description="Disordered" evidence="1">
    <location>
        <begin position="111"/>
        <end position="213"/>
    </location>
</feature>
<reference evidence="3 4" key="1">
    <citation type="submission" date="2018-08" db="EMBL/GenBank/DDBJ databases">
        <title>Genomic Encyclopedia of Type Strains, Phase IV (KMG-IV): sequencing the most valuable type-strain genomes for metagenomic binning, comparative biology and taxonomic classification.</title>
        <authorList>
            <person name="Goeker M."/>
        </authorList>
    </citation>
    <scope>NUCLEOTIDE SEQUENCE [LARGE SCALE GENOMIC DNA]</scope>
    <source>
        <strain evidence="3 4">DSM 25527</strain>
    </source>
</reference>
<gene>
    <name evidence="3" type="ORF">DFR49_3495</name>
</gene>
<evidence type="ECO:0000313" key="3">
    <source>
        <dbReference type="EMBL" id="RIA37608.1"/>
    </source>
</evidence>
<evidence type="ECO:0000313" key="4">
    <source>
        <dbReference type="Proteomes" id="UP000266568"/>
    </source>
</evidence>
<keyword evidence="2" id="KW-0732">Signal</keyword>
<proteinExistence type="predicted"/>
<feature type="compositionally biased region" description="Low complexity" evidence="1">
    <location>
        <begin position="168"/>
        <end position="190"/>
    </location>
</feature>
<dbReference type="AlphaFoldDB" id="A0A397NMK9"/>
<evidence type="ECO:0000256" key="1">
    <source>
        <dbReference type="SAM" id="MobiDB-lite"/>
    </source>
</evidence>
<sequence length="213" mass="24554">MSLSRFGIVGLVLAAGLGLSACASDGYYGGASLGYGGYYGDPYYDDYYGGYGYGYAPSYYGWYGDYYYPGTGVYVYDRYRRPHRWSSSQQRYWSRRGEHYRRQHRDWRGDNKGNWGGWNRGDRDRGDHDWNRGDHNRGDRNWNRGGRGSPGRWQGRAPGAETPRTRTPRAQTPRTQTPRAQTPRTYTPRAHAPRVSGQRGTTPSRGHNDRQRR</sequence>
<comment type="caution">
    <text evidence="3">The sequence shown here is derived from an EMBL/GenBank/DDBJ whole genome shotgun (WGS) entry which is preliminary data.</text>
</comment>
<accession>A0A397NMK9</accession>
<dbReference type="PROSITE" id="PS51257">
    <property type="entry name" value="PROKAR_LIPOPROTEIN"/>
    <property type="match status" value="1"/>
</dbReference>
<feature type="compositionally biased region" description="Basic and acidic residues" evidence="1">
    <location>
        <begin position="120"/>
        <end position="142"/>
    </location>
</feature>
<dbReference type="Proteomes" id="UP000266568">
    <property type="component" value="Unassembled WGS sequence"/>
</dbReference>
<organism evidence="3 4">
    <name type="scientific">Hephaestia caeni</name>
    <dbReference type="NCBI Taxonomy" id="645617"/>
    <lineage>
        <taxon>Bacteria</taxon>
        <taxon>Pseudomonadati</taxon>
        <taxon>Pseudomonadota</taxon>
        <taxon>Alphaproteobacteria</taxon>
        <taxon>Sphingomonadales</taxon>
        <taxon>Sphingomonadaceae</taxon>
        <taxon>Hephaestia</taxon>
    </lineage>
</organism>
<feature type="signal peptide" evidence="2">
    <location>
        <begin position="1"/>
        <end position="23"/>
    </location>
</feature>
<dbReference type="RefSeq" id="WP_119036895.1">
    <property type="nucleotide sequence ID" value="NZ_QXDC01000004.1"/>
</dbReference>
<evidence type="ECO:0000256" key="2">
    <source>
        <dbReference type="SAM" id="SignalP"/>
    </source>
</evidence>
<feature type="chain" id="PRO_5017187730" description="Peptidase" evidence="2">
    <location>
        <begin position="24"/>
        <end position="213"/>
    </location>
</feature>
<evidence type="ECO:0008006" key="5">
    <source>
        <dbReference type="Google" id="ProtNLM"/>
    </source>
</evidence>
<protein>
    <recommendedName>
        <fullName evidence="5">Peptidase</fullName>
    </recommendedName>
</protein>
<keyword evidence="4" id="KW-1185">Reference proteome</keyword>
<name>A0A397NMK9_9SPHN</name>
<dbReference type="EMBL" id="QXDC01000004">
    <property type="protein sequence ID" value="RIA37608.1"/>
    <property type="molecule type" value="Genomic_DNA"/>
</dbReference>